<comment type="caution">
    <text evidence="9">The sequence shown here is derived from an EMBL/GenBank/DDBJ whole genome shotgun (WGS) entry which is preliminary data.</text>
</comment>
<dbReference type="PANTHER" id="PTHR36118">
    <property type="entry name" value="ION-TRANSLOCATING OXIDOREDUCTASE COMPLEX SUBUNIT G"/>
    <property type="match status" value="1"/>
</dbReference>
<evidence type="ECO:0000313" key="10">
    <source>
        <dbReference type="Proteomes" id="UP000070394"/>
    </source>
</evidence>
<comment type="function">
    <text evidence="6">Part of a membrane-bound complex that couples electron transfer with translocation of ions across the membrane.</text>
</comment>
<keyword evidence="6 7" id="KW-0812">Transmembrane</keyword>
<evidence type="ECO:0000313" key="9">
    <source>
        <dbReference type="EMBL" id="KXB55503.1"/>
    </source>
</evidence>
<evidence type="ECO:0000259" key="8">
    <source>
        <dbReference type="SMART" id="SM00900"/>
    </source>
</evidence>
<evidence type="ECO:0000256" key="5">
    <source>
        <dbReference type="ARBA" id="ARBA00022982"/>
    </source>
</evidence>
<feature type="modified residue" description="FMN phosphoryl threonine" evidence="6">
    <location>
        <position position="182"/>
    </location>
</feature>
<comment type="subcellular location">
    <subcellularLocation>
        <location evidence="6">Cell membrane</location>
        <topology evidence="6">Single-pass membrane protein</topology>
    </subcellularLocation>
</comment>
<dbReference type="PIRSF" id="PIRSF006091">
    <property type="entry name" value="E_trnsport_RnfG"/>
    <property type="match status" value="1"/>
</dbReference>
<feature type="domain" description="FMN-binding" evidence="8">
    <location>
        <begin position="110"/>
        <end position="199"/>
    </location>
</feature>
<comment type="cofactor">
    <cofactor evidence="6">
        <name>FMN</name>
        <dbReference type="ChEBI" id="CHEBI:58210"/>
    </cofactor>
</comment>
<dbReference type="GO" id="GO:0022900">
    <property type="term" value="P:electron transport chain"/>
    <property type="evidence" value="ECO:0007669"/>
    <property type="project" value="UniProtKB-UniRule"/>
</dbReference>
<dbReference type="RefSeq" id="WP_060931696.1">
    <property type="nucleotide sequence ID" value="NZ_KQ959840.1"/>
</dbReference>
<keyword evidence="6 7" id="KW-1133">Transmembrane helix</keyword>
<dbReference type="Gene3D" id="3.90.1010.20">
    <property type="match status" value="1"/>
</dbReference>
<keyword evidence="10" id="KW-1185">Reference proteome</keyword>
<dbReference type="Pfam" id="PF04205">
    <property type="entry name" value="FMN_bind"/>
    <property type="match status" value="1"/>
</dbReference>
<comment type="similarity">
    <text evidence="6">Belongs to the RnfG family.</text>
</comment>
<evidence type="ECO:0000256" key="4">
    <source>
        <dbReference type="ARBA" id="ARBA00022643"/>
    </source>
</evidence>
<evidence type="ECO:0000256" key="3">
    <source>
        <dbReference type="ARBA" id="ARBA00022630"/>
    </source>
</evidence>
<name>A0A133ZJ75_9FIRM</name>
<keyword evidence="3 6" id="KW-0285">Flavoprotein</keyword>
<dbReference type="STRING" id="467210.HMPREF1866_02043"/>
<evidence type="ECO:0000256" key="6">
    <source>
        <dbReference type="HAMAP-Rule" id="MF_00479"/>
    </source>
</evidence>
<dbReference type="NCBIfam" id="TIGR01947">
    <property type="entry name" value="rnfG"/>
    <property type="match status" value="1"/>
</dbReference>
<evidence type="ECO:0000256" key="2">
    <source>
        <dbReference type="ARBA" id="ARBA00022553"/>
    </source>
</evidence>
<dbReference type="InterPro" id="IPR010209">
    <property type="entry name" value="Ion_transpt_RnfG/RsxG"/>
</dbReference>
<gene>
    <name evidence="6" type="primary">rnfG</name>
    <name evidence="9" type="ORF">HMPREF1866_02043</name>
</gene>
<reference evidence="10" key="1">
    <citation type="submission" date="2016-01" db="EMBL/GenBank/DDBJ databases">
        <authorList>
            <person name="Mitreva M."/>
            <person name="Pepin K.H."/>
            <person name="Mihindukulasuriya K.A."/>
            <person name="Fulton R."/>
            <person name="Fronick C."/>
            <person name="O'Laughlin M."/>
            <person name="Miner T."/>
            <person name="Herter B."/>
            <person name="Rosa B.A."/>
            <person name="Cordes M."/>
            <person name="Tomlinson C."/>
            <person name="Wollam A."/>
            <person name="Palsikar V.B."/>
            <person name="Mardis E.R."/>
            <person name="Wilson R.K."/>
        </authorList>
    </citation>
    <scope>NUCLEOTIDE SEQUENCE [LARGE SCALE GENOMIC DNA]</scope>
    <source>
        <strain evidence="10">DNF00896</strain>
    </source>
</reference>
<evidence type="ECO:0000256" key="1">
    <source>
        <dbReference type="ARBA" id="ARBA00022448"/>
    </source>
</evidence>
<protein>
    <recommendedName>
        <fullName evidence="6">Ion-translocating oxidoreductase complex subunit G</fullName>
        <ecNumber evidence="6">7.-.-.-</ecNumber>
    </recommendedName>
    <alternativeName>
        <fullName evidence="6">Rnf electron transport complex subunit G</fullName>
    </alternativeName>
</protein>
<evidence type="ECO:0000256" key="7">
    <source>
        <dbReference type="SAM" id="Phobius"/>
    </source>
</evidence>
<dbReference type="PATRIC" id="fig|467210.3.peg.2021"/>
<sequence length="203" mass="21119">MKKQSGFIKDAIILFAITLISGLILGFVYDITKAPIAAAAKAAKNEAYAVVFPEAKDFEASDAETSKIAETADEISGKGFGHVTIDEVVDAKDASGNNVGRVITATSKDGYNGTVQLSVGIKSDGTVVGITFLTLAETPGLGMRAGEKDFYSQYANKNTKEFKLVKGSASGDNEIAAISGSTITSSAVTNAVNAALYFNSILE</sequence>
<organism evidence="9 10">
    <name type="scientific">Lachnoanaerobaculum saburreum</name>
    <dbReference type="NCBI Taxonomy" id="467210"/>
    <lineage>
        <taxon>Bacteria</taxon>
        <taxon>Bacillati</taxon>
        <taxon>Bacillota</taxon>
        <taxon>Clostridia</taxon>
        <taxon>Lachnospirales</taxon>
        <taxon>Lachnospiraceae</taxon>
        <taxon>Lachnoanaerobaculum</taxon>
    </lineage>
</organism>
<keyword evidence="5 6" id="KW-0249">Electron transport</keyword>
<dbReference type="HAMAP" id="MF_00479">
    <property type="entry name" value="RsxG_RnfG"/>
    <property type="match status" value="1"/>
</dbReference>
<dbReference type="EMBL" id="LSDA01000111">
    <property type="protein sequence ID" value="KXB55503.1"/>
    <property type="molecule type" value="Genomic_DNA"/>
</dbReference>
<dbReference type="Proteomes" id="UP000070394">
    <property type="component" value="Unassembled WGS sequence"/>
</dbReference>
<dbReference type="OrthoDB" id="9787579at2"/>
<dbReference type="AlphaFoldDB" id="A0A133ZJ75"/>
<accession>A0A133ZJ75</accession>
<comment type="subunit">
    <text evidence="6">The complex is composed of six subunits: RnfA, RnfB, RnfC, RnfD, RnfE and RnfG.</text>
</comment>
<keyword evidence="2 6" id="KW-0597">Phosphoprotein</keyword>
<feature type="transmembrane region" description="Helical" evidence="7">
    <location>
        <begin position="12"/>
        <end position="29"/>
    </location>
</feature>
<keyword evidence="6 7" id="KW-0472">Membrane</keyword>
<dbReference type="EC" id="7.-.-.-" evidence="6"/>
<dbReference type="InterPro" id="IPR007329">
    <property type="entry name" value="FMN-bd"/>
</dbReference>
<dbReference type="GO" id="GO:0010181">
    <property type="term" value="F:FMN binding"/>
    <property type="evidence" value="ECO:0007669"/>
    <property type="project" value="InterPro"/>
</dbReference>
<dbReference type="PANTHER" id="PTHR36118:SF1">
    <property type="entry name" value="ION-TRANSLOCATING OXIDOREDUCTASE COMPLEX SUBUNIT G"/>
    <property type="match status" value="1"/>
</dbReference>
<proteinExistence type="inferred from homology"/>
<keyword evidence="6" id="KW-1003">Cell membrane</keyword>
<keyword evidence="6" id="KW-1278">Translocase</keyword>
<dbReference type="GO" id="GO:0005886">
    <property type="term" value="C:plasma membrane"/>
    <property type="evidence" value="ECO:0007669"/>
    <property type="project" value="UniProtKB-SubCell"/>
</dbReference>
<keyword evidence="4 6" id="KW-0288">FMN</keyword>
<dbReference type="SMART" id="SM00900">
    <property type="entry name" value="FMN_bind"/>
    <property type="match status" value="1"/>
</dbReference>
<dbReference type="GO" id="GO:0009055">
    <property type="term" value="F:electron transfer activity"/>
    <property type="evidence" value="ECO:0007669"/>
    <property type="project" value="InterPro"/>
</dbReference>
<keyword evidence="1 6" id="KW-0813">Transport</keyword>